<feature type="chain" id="PRO_5031324014" description="Histidine kinase" evidence="1">
    <location>
        <begin position="27"/>
        <end position="230"/>
    </location>
</feature>
<dbReference type="Proteomes" id="UP000568664">
    <property type="component" value="Unassembled WGS sequence"/>
</dbReference>
<gene>
    <name evidence="2" type="ORF">HII17_02725</name>
</gene>
<dbReference type="RefSeq" id="WP_169073771.1">
    <property type="nucleotide sequence ID" value="NZ_JABBXH010000001.1"/>
</dbReference>
<dbReference type="Pfam" id="PF09694">
    <property type="entry name" value="Gcw_chp"/>
    <property type="match status" value="1"/>
</dbReference>
<keyword evidence="1" id="KW-0732">Signal</keyword>
<dbReference type="NCBIfam" id="TIGR02001">
    <property type="entry name" value="gcw_chp"/>
    <property type="match status" value="1"/>
</dbReference>
<proteinExistence type="predicted"/>
<sequence length="230" mass="24664">MKNALLGLVISSSLATLSIAANKAHAVEGLSANVGLTSNYLWRGVTQTDDGAAISGGIDYANESGFYAGTWASNVDFGDDASYELDFYFGFGGDLGDSGFGYDVGYIYYAYPDSAETDGSNEYDFGEIYGSLSYDVFSVTANYGVNNDDGAEWADSALYISADAAFEIAEGLELAFHVGNYTFDDDYDDGDYTDYGVSLSKNGFTFALSDTDMDNDDVKFTISYAIDIDL</sequence>
<organism evidence="2 3">
    <name type="scientific">Thalassotalea algicola</name>
    <dbReference type="NCBI Taxonomy" id="2716224"/>
    <lineage>
        <taxon>Bacteria</taxon>
        <taxon>Pseudomonadati</taxon>
        <taxon>Pseudomonadota</taxon>
        <taxon>Gammaproteobacteria</taxon>
        <taxon>Alteromonadales</taxon>
        <taxon>Colwelliaceae</taxon>
        <taxon>Thalassotalea</taxon>
    </lineage>
</organism>
<comment type="caution">
    <text evidence="2">The sequence shown here is derived from an EMBL/GenBank/DDBJ whole genome shotgun (WGS) entry which is preliminary data.</text>
</comment>
<feature type="signal peptide" evidence="1">
    <location>
        <begin position="1"/>
        <end position="26"/>
    </location>
</feature>
<accession>A0A7Y0LB61</accession>
<dbReference type="InterPro" id="IPR010239">
    <property type="entry name" value="CHP02001"/>
</dbReference>
<dbReference type="AlphaFoldDB" id="A0A7Y0LB61"/>
<evidence type="ECO:0000313" key="3">
    <source>
        <dbReference type="Proteomes" id="UP000568664"/>
    </source>
</evidence>
<name>A0A7Y0LB61_9GAMM</name>
<protein>
    <recommendedName>
        <fullName evidence="4">Histidine kinase</fullName>
    </recommendedName>
</protein>
<evidence type="ECO:0000256" key="1">
    <source>
        <dbReference type="SAM" id="SignalP"/>
    </source>
</evidence>
<dbReference type="EMBL" id="JABBXH010000001">
    <property type="protein sequence ID" value="NMP30466.1"/>
    <property type="molecule type" value="Genomic_DNA"/>
</dbReference>
<reference evidence="2 3" key="1">
    <citation type="submission" date="2020-04" db="EMBL/GenBank/DDBJ databases">
        <title>Thalassotalea sp. M1531, isolated from the surface of marine red alga.</title>
        <authorList>
            <person name="Pang L."/>
            <person name="Lu D.-C."/>
        </authorList>
    </citation>
    <scope>NUCLEOTIDE SEQUENCE [LARGE SCALE GENOMIC DNA]</scope>
    <source>
        <strain evidence="2 3">M1531</strain>
    </source>
</reference>
<evidence type="ECO:0008006" key="4">
    <source>
        <dbReference type="Google" id="ProtNLM"/>
    </source>
</evidence>
<keyword evidence="3" id="KW-1185">Reference proteome</keyword>
<evidence type="ECO:0000313" key="2">
    <source>
        <dbReference type="EMBL" id="NMP30466.1"/>
    </source>
</evidence>